<reference evidence="4 5" key="1">
    <citation type="submission" date="2019-12" db="EMBL/GenBank/DDBJ databases">
        <title>Mucilaginibacter sp. HME9299 genome sequencing and assembly.</title>
        <authorList>
            <person name="Kang H."/>
            <person name="Kim H."/>
            <person name="Joh K."/>
        </authorList>
    </citation>
    <scope>NUCLEOTIDE SEQUENCE [LARGE SCALE GENOMIC DNA]</scope>
    <source>
        <strain evidence="4 5">HME9299</strain>
    </source>
</reference>
<dbReference type="Pfam" id="PF13204">
    <property type="entry name" value="Apiosidase"/>
    <property type="match status" value="1"/>
</dbReference>
<dbReference type="InterPro" id="IPR024749">
    <property type="entry name" value="Collagen-bd_put"/>
</dbReference>
<dbReference type="SUPFAM" id="SSF51445">
    <property type="entry name" value="(Trans)glycosidases"/>
    <property type="match status" value="1"/>
</dbReference>
<evidence type="ECO:0000313" key="4">
    <source>
        <dbReference type="EMBL" id="MVN90066.1"/>
    </source>
</evidence>
<dbReference type="Gene3D" id="3.20.20.80">
    <property type="entry name" value="Glycosidases"/>
    <property type="match status" value="1"/>
</dbReference>
<evidence type="ECO:0000259" key="2">
    <source>
        <dbReference type="Pfam" id="PF12904"/>
    </source>
</evidence>
<dbReference type="PANTHER" id="PTHR37836">
    <property type="entry name" value="LMO1036 PROTEIN"/>
    <property type="match status" value="1"/>
</dbReference>
<feature type="signal peptide" evidence="1">
    <location>
        <begin position="1"/>
        <end position="19"/>
    </location>
</feature>
<evidence type="ECO:0000259" key="3">
    <source>
        <dbReference type="Pfam" id="PF13204"/>
    </source>
</evidence>
<dbReference type="AlphaFoldDB" id="A0A6I4I9D7"/>
<sequence>MSKKIICIMLLALVGFAFVANKPADLPQLKISANHRYFMTGNDKPFFWLGDTGWLLFAKLNRAEAEKYLEIRKQQGYNVIQVMIIHDIKEVNAYGDSALVASNIANPKVTEGNNPENAAQYDYWDHVDYIVDLAAKKGIYMALVPVWGSVVKSKNHDVPAEKAKVYADFLAKRYQNRSNIIWMNGGDIAGSDSTRVWNTIGATLRAENPDKLITYHPRGRTQSSTWFHNEQWLDFNTFQSGHRTYAQDTSKKDLKYGEDNWKYVNVDYNKTPVKPTFDAEPSYEKIPWGLHNVKLPRWTAADVRRYGYWSVFAGGCGYTYGNNDVMQMHKPTDKKAAYGSKDYWYKSINDPGAKQMVYIKNLMLSRPYFERVPDQSLIAGKQGTRYNYLLATRGKNYAFIYTYNGKNFSVNTSSLPGTKIKSSWFNPRTGATTAGTTQAKAKTLAFNPPGEPKNGNDWVLILDAI</sequence>
<evidence type="ECO:0000313" key="5">
    <source>
        <dbReference type="Proteomes" id="UP000434850"/>
    </source>
</evidence>
<dbReference type="PANTHER" id="PTHR37836:SF3">
    <property type="entry name" value="ENDOGLUCANASE"/>
    <property type="match status" value="1"/>
</dbReference>
<dbReference type="Proteomes" id="UP000434850">
    <property type="component" value="Unassembled WGS sequence"/>
</dbReference>
<evidence type="ECO:0000256" key="1">
    <source>
        <dbReference type="SAM" id="SignalP"/>
    </source>
</evidence>
<name>A0A6I4I9D7_9SPHI</name>
<comment type="caution">
    <text evidence="4">The sequence shown here is derived from an EMBL/GenBank/DDBJ whole genome shotgun (WGS) entry which is preliminary data.</text>
</comment>
<proteinExistence type="predicted"/>
<keyword evidence="1" id="KW-0732">Signal</keyword>
<dbReference type="InterPro" id="IPR025277">
    <property type="entry name" value="Apiosidase-like_cat_dom"/>
</dbReference>
<dbReference type="RefSeq" id="WP_157539843.1">
    <property type="nucleotide sequence ID" value="NZ_WQLA01000001.1"/>
</dbReference>
<protein>
    <submittedName>
        <fullName evidence="4">DUF4038 domain-containing protein</fullName>
    </submittedName>
</protein>
<accession>A0A6I4I9D7</accession>
<organism evidence="4 5">
    <name type="scientific">Mucilaginibacter aquatilis</name>
    <dbReference type="NCBI Taxonomy" id="1517760"/>
    <lineage>
        <taxon>Bacteria</taxon>
        <taxon>Pseudomonadati</taxon>
        <taxon>Bacteroidota</taxon>
        <taxon>Sphingobacteriia</taxon>
        <taxon>Sphingobacteriales</taxon>
        <taxon>Sphingobacteriaceae</taxon>
        <taxon>Mucilaginibacter</taxon>
    </lineage>
</organism>
<feature type="domain" description="Putative collagen-binding" evidence="2">
    <location>
        <begin position="372"/>
        <end position="463"/>
    </location>
</feature>
<dbReference type="Pfam" id="PF12904">
    <property type="entry name" value="Collagen_bind_2"/>
    <property type="match status" value="1"/>
</dbReference>
<dbReference type="InterPro" id="IPR017853">
    <property type="entry name" value="GH"/>
</dbReference>
<feature type="domain" description="Apiosidase-like catalytic" evidence="3">
    <location>
        <begin position="32"/>
        <end position="370"/>
    </location>
</feature>
<dbReference type="OrthoDB" id="59486at2"/>
<keyword evidence="5" id="KW-1185">Reference proteome</keyword>
<feature type="chain" id="PRO_5026092200" evidence="1">
    <location>
        <begin position="20"/>
        <end position="465"/>
    </location>
</feature>
<gene>
    <name evidence="4" type="ORF">GO816_02910</name>
</gene>
<dbReference type="EMBL" id="WQLA01000001">
    <property type="protein sequence ID" value="MVN90066.1"/>
    <property type="molecule type" value="Genomic_DNA"/>
</dbReference>